<dbReference type="EMBL" id="CAJNRD030001116">
    <property type="protein sequence ID" value="CAG5075454.1"/>
    <property type="molecule type" value="Genomic_DNA"/>
</dbReference>
<reference evidence="1" key="1">
    <citation type="submission" date="2021-04" db="EMBL/GenBank/DDBJ databases">
        <authorList>
            <person name="Chebbi M.A.C M."/>
        </authorList>
    </citation>
    <scope>NUCLEOTIDE SEQUENCE</scope>
</reference>
<protein>
    <submittedName>
        <fullName evidence="1">Uncharacterized protein</fullName>
    </submittedName>
</protein>
<name>A0A8J2EDN3_COTCN</name>
<evidence type="ECO:0000313" key="2">
    <source>
        <dbReference type="Proteomes" id="UP000786811"/>
    </source>
</evidence>
<gene>
    <name evidence="1" type="ORF">HICCMSTLAB_LOCUS1608</name>
</gene>
<dbReference type="AlphaFoldDB" id="A0A8J2EDN3"/>
<proteinExistence type="predicted"/>
<organism evidence="1 2">
    <name type="scientific">Cotesia congregata</name>
    <name type="common">Parasitoid wasp</name>
    <name type="synonym">Apanteles congregatus</name>
    <dbReference type="NCBI Taxonomy" id="51543"/>
    <lineage>
        <taxon>Eukaryota</taxon>
        <taxon>Metazoa</taxon>
        <taxon>Ecdysozoa</taxon>
        <taxon>Arthropoda</taxon>
        <taxon>Hexapoda</taxon>
        <taxon>Insecta</taxon>
        <taxon>Pterygota</taxon>
        <taxon>Neoptera</taxon>
        <taxon>Endopterygota</taxon>
        <taxon>Hymenoptera</taxon>
        <taxon>Apocrita</taxon>
        <taxon>Ichneumonoidea</taxon>
        <taxon>Braconidae</taxon>
        <taxon>Microgastrinae</taxon>
        <taxon>Cotesia</taxon>
    </lineage>
</organism>
<sequence length="74" mass="8917">MGVEDMEVTLKERAVRYLKDIMKMEEGRWPRIVMKEEMRGILNGKPTKWGKVVRMTLEKMECEEVIKMMIKRKN</sequence>
<comment type="caution">
    <text evidence="1">The sequence shown here is derived from an EMBL/GenBank/DDBJ whole genome shotgun (WGS) entry which is preliminary data.</text>
</comment>
<evidence type="ECO:0000313" key="1">
    <source>
        <dbReference type="EMBL" id="CAG5075454.1"/>
    </source>
</evidence>
<accession>A0A8J2EDN3</accession>
<dbReference type="OrthoDB" id="7697635at2759"/>
<keyword evidence="2" id="KW-1185">Reference proteome</keyword>
<dbReference type="Proteomes" id="UP000786811">
    <property type="component" value="Unassembled WGS sequence"/>
</dbReference>